<evidence type="ECO:0000313" key="4">
    <source>
        <dbReference type="Proteomes" id="UP001595075"/>
    </source>
</evidence>
<name>A0ABR4CUB1_9HELO</name>
<evidence type="ECO:0000256" key="1">
    <source>
        <dbReference type="SAM" id="MobiDB-lite"/>
    </source>
</evidence>
<protein>
    <recommendedName>
        <fullName evidence="2">Clr5 domain-containing protein</fullName>
    </recommendedName>
</protein>
<dbReference type="SUPFAM" id="SSF48452">
    <property type="entry name" value="TPR-like"/>
    <property type="match status" value="4"/>
</dbReference>
<dbReference type="PRINTS" id="PR00381">
    <property type="entry name" value="KINESINLIGHT"/>
</dbReference>
<evidence type="ECO:0000313" key="3">
    <source>
        <dbReference type="EMBL" id="KAL2073541.1"/>
    </source>
</evidence>
<comment type="caution">
    <text evidence="3">The sequence shown here is derived from an EMBL/GenBank/DDBJ whole genome shotgun (WGS) entry which is preliminary data.</text>
</comment>
<accession>A0ABR4CUB1</accession>
<reference evidence="3 4" key="1">
    <citation type="journal article" date="2024" name="Commun. Biol.">
        <title>Comparative genomic analysis of thermophilic fungi reveals convergent evolutionary adaptations and gene losses.</title>
        <authorList>
            <person name="Steindorff A.S."/>
            <person name="Aguilar-Pontes M.V."/>
            <person name="Robinson A.J."/>
            <person name="Andreopoulos B."/>
            <person name="LaButti K."/>
            <person name="Kuo A."/>
            <person name="Mondo S."/>
            <person name="Riley R."/>
            <person name="Otillar R."/>
            <person name="Haridas S."/>
            <person name="Lipzen A."/>
            <person name="Grimwood J."/>
            <person name="Schmutz J."/>
            <person name="Clum A."/>
            <person name="Reid I.D."/>
            <person name="Moisan M.C."/>
            <person name="Butler G."/>
            <person name="Nguyen T.T.M."/>
            <person name="Dewar K."/>
            <person name="Conant G."/>
            <person name="Drula E."/>
            <person name="Henrissat B."/>
            <person name="Hansel C."/>
            <person name="Singer S."/>
            <person name="Hutchinson M.I."/>
            <person name="de Vries R.P."/>
            <person name="Natvig D.O."/>
            <person name="Powell A.J."/>
            <person name="Tsang A."/>
            <person name="Grigoriev I.V."/>
        </authorList>
    </citation>
    <scope>NUCLEOTIDE SEQUENCE [LARGE SCALE GENOMIC DNA]</scope>
    <source>
        <strain evidence="3 4">CBS 494.80</strain>
    </source>
</reference>
<dbReference type="Proteomes" id="UP001595075">
    <property type="component" value="Unassembled WGS sequence"/>
</dbReference>
<dbReference type="Pfam" id="PF13374">
    <property type="entry name" value="TPR_10"/>
    <property type="match status" value="4"/>
</dbReference>
<keyword evidence="4" id="KW-1185">Reference proteome</keyword>
<dbReference type="EMBL" id="JAZHXI010000003">
    <property type="protein sequence ID" value="KAL2073541.1"/>
    <property type="molecule type" value="Genomic_DNA"/>
</dbReference>
<dbReference type="Gene3D" id="1.25.40.10">
    <property type="entry name" value="Tetratricopeptide repeat domain"/>
    <property type="match status" value="4"/>
</dbReference>
<dbReference type="InterPro" id="IPR011990">
    <property type="entry name" value="TPR-like_helical_dom_sf"/>
</dbReference>
<sequence>MEDIWSWPIIESQEPIEASASSQFPPQIHAMESIPEAPLKVVRKATAKDLDVLKTELASLFSENSIPQIRTLVLERHGLDASEKQYKDRFAKWKWSKNIKKEHWAVIVRKVDERKRIGKKSTVHVRQQLVNEAKIDRYIHDHPDAIIGSHYDLERKRGNTMQKETPATPSDIDICTPLTFGICSPLAAPSPRVQVQSFSESSFVVSPKRCSADDPMDIDVGEDLYSASPRRPFTPSFLQIETFDTPMRNLSPSPNISSPPSPTLSISSIVRGPSKFRAQSPAPMYEFTSLPQPSFGTENLFQSLYGHLVVEMMGSSKEAPKWQLEKNPIGFRYRQKEEDALWGELDLMNLEFGEHHPEIRNILLSIAYLLMDQGRYKTAEDLIRQVLRTYSSVDDEGVDKLYTLSRLAQLLDHQGFHQDAMKIFQRIIRSQESLLGSEHPDTLLTKHDMALSFYKLGNYKQAEKLGKEVIDIKTRIYGADHSETLASIGILAIAYKEQGLWDKAEKLEVRLVASCRKVWGDEHPETLTSMSNLAITLHRQGRWKEAATLGKQVLETRRRVLGEEHPKTLLSMNNQALIYADQGHWDDAEELQDEVLRLSRKVRGEEHPETLMSMGNLTDTYRRQGHLEKAETWGKETLEIKRRVLGEEHSNTLISMGDLALVYQDQDRLEEAATLESKVLQVREDVLGDKHPNTLTAKNNLAATYSSQGQFEDALKLNAEVLEAEKRLFGEEHPETITSMNNIAYALKDTGQDREAVEMMESCLNLMFKIIGAEHPHTLISIHTLAIWWKEQGRDATAIETLEKCVQLYTKVFGAEHSTTLCSMHLLAKWWKEQGRNDEAVRMMTRCAELCTKVFGAEHKYTRASSAWLEYWEEEDRYPRGEHAVSSKDEFDVAENAEAEQSTQNESGEEEMILVEKAVSDDVADEEMY</sequence>
<evidence type="ECO:0000259" key="2">
    <source>
        <dbReference type="Pfam" id="PF14420"/>
    </source>
</evidence>
<dbReference type="PANTHER" id="PTHR46082">
    <property type="entry name" value="ATP/GTP-BINDING PROTEIN-RELATED"/>
    <property type="match status" value="1"/>
</dbReference>
<dbReference type="SMART" id="SM00028">
    <property type="entry name" value="TPR"/>
    <property type="match status" value="8"/>
</dbReference>
<organism evidence="3 4">
    <name type="scientific">Oculimacula yallundae</name>
    <dbReference type="NCBI Taxonomy" id="86028"/>
    <lineage>
        <taxon>Eukaryota</taxon>
        <taxon>Fungi</taxon>
        <taxon>Dikarya</taxon>
        <taxon>Ascomycota</taxon>
        <taxon>Pezizomycotina</taxon>
        <taxon>Leotiomycetes</taxon>
        <taxon>Helotiales</taxon>
        <taxon>Ploettnerulaceae</taxon>
        <taxon>Oculimacula</taxon>
    </lineage>
</organism>
<dbReference type="InterPro" id="IPR025676">
    <property type="entry name" value="Clr5_dom"/>
</dbReference>
<dbReference type="Pfam" id="PF13424">
    <property type="entry name" value="TPR_12"/>
    <property type="match status" value="4"/>
</dbReference>
<proteinExistence type="predicted"/>
<feature type="domain" description="Clr5" evidence="2">
    <location>
        <begin position="47"/>
        <end position="97"/>
    </location>
</feature>
<dbReference type="InterPro" id="IPR019734">
    <property type="entry name" value="TPR_rpt"/>
</dbReference>
<dbReference type="Pfam" id="PF14420">
    <property type="entry name" value="Clr5"/>
    <property type="match status" value="1"/>
</dbReference>
<gene>
    <name evidence="3" type="ORF">VTL71DRAFT_10867</name>
</gene>
<feature type="region of interest" description="Disordered" evidence="1">
    <location>
        <begin position="883"/>
        <end position="929"/>
    </location>
</feature>
<dbReference type="InterPro" id="IPR053137">
    <property type="entry name" value="NLR-like"/>
</dbReference>
<dbReference type="PANTHER" id="PTHR46082:SF6">
    <property type="entry name" value="AAA+ ATPASE DOMAIN-CONTAINING PROTEIN-RELATED"/>
    <property type="match status" value="1"/>
</dbReference>